<dbReference type="SUPFAM" id="SSF52047">
    <property type="entry name" value="RNI-like"/>
    <property type="match status" value="1"/>
</dbReference>
<dbReference type="AlphaFoldDB" id="A0A5C2RZ48"/>
<proteinExistence type="predicted"/>
<dbReference type="EMBL" id="ML122289">
    <property type="protein sequence ID" value="RPD56284.1"/>
    <property type="molecule type" value="Genomic_DNA"/>
</dbReference>
<dbReference type="InterPro" id="IPR032675">
    <property type="entry name" value="LRR_dom_sf"/>
</dbReference>
<evidence type="ECO:0000313" key="2">
    <source>
        <dbReference type="Proteomes" id="UP000313359"/>
    </source>
</evidence>
<sequence length="566" mass="64690">MAANMEALEISARDFLGRCKALLNAENHHPVDINSVQTIKRDLQLAVVAISQYYNVSPFAPINRLHPELLGMIFQYVREPSKPVKPAKPDRDRFDSYEPLLALMMVCQKWRTLVTQDPTLWNEIDLVEHEVTGPLVRRLLKLSKAVSLDVRFPYPSLVEDSRKKITSFLKAHAHRFENLEVKLGEVDCTSEVLSLLDISMPRLTYLVISNWLGGGAQPPKNVHEMSFKRFPALKALALSGTLLRPKEHIPSLTHLHLVGLADDTILPLLDVLHVAPSLEVLDLRMINLSTTNIQYPTLTFPRLCVLRIDDLRGSNVVHFLLSHLAIPNLAFADLTVNVWIRSIYPGDIGAAYIPPTFFDTRRITRLDVTPYPGSTSRVFIVVEGPDFKLRLIENWDIRHSVLSKSPLRECLGDIEDACLDNRELRWEDALWLAEHLPKVKSLVLSRLPQGLRLLKHGNPILFPELVSLDIDTRHCCQQCEFEELAPTFRRRAELVGGSLQFLRLRMFGNNAERWLDGGVHVQKYIERLEMVNPRMTDKLWTASPTLCKFNDHGYWSEPDFRYTASY</sequence>
<name>A0A5C2RZ48_9APHY</name>
<reference evidence="1" key="1">
    <citation type="journal article" date="2018" name="Genome Biol. Evol.">
        <title>Genomics and development of Lentinus tigrinus, a white-rot wood-decaying mushroom with dimorphic fruiting bodies.</title>
        <authorList>
            <person name="Wu B."/>
            <person name="Xu Z."/>
            <person name="Knudson A."/>
            <person name="Carlson A."/>
            <person name="Chen N."/>
            <person name="Kovaka S."/>
            <person name="LaButti K."/>
            <person name="Lipzen A."/>
            <person name="Pennachio C."/>
            <person name="Riley R."/>
            <person name="Schakwitz W."/>
            <person name="Umezawa K."/>
            <person name="Ohm R.A."/>
            <person name="Grigoriev I.V."/>
            <person name="Nagy L.G."/>
            <person name="Gibbons J."/>
            <person name="Hibbett D."/>
        </authorList>
    </citation>
    <scope>NUCLEOTIDE SEQUENCE [LARGE SCALE GENOMIC DNA]</scope>
    <source>
        <strain evidence="1">ALCF2SS1-6</strain>
    </source>
</reference>
<dbReference type="Gene3D" id="1.20.1280.50">
    <property type="match status" value="1"/>
</dbReference>
<dbReference type="STRING" id="1328759.A0A5C2RZ48"/>
<dbReference type="Proteomes" id="UP000313359">
    <property type="component" value="Unassembled WGS sequence"/>
</dbReference>
<protein>
    <submittedName>
        <fullName evidence="1">Uncharacterized protein</fullName>
    </submittedName>
</protein>
<gene>
    <name evidence="1" type="ORF">L227DRAFT_579003</name>
</gene>
<dbReference type="OrthoDB" id="2758541at2759"/>
<accession>A0A5C2RZ48</accession>
<dbReference type="Gene3D" id="3.80.10.10">
    <property type="entry name" value="Ribonuclease Inhibitor"/>
    <property type="match status" value="1"/>
</dbReference>
<keyword evidence="2" id="KW-1185">Reference proteome</keyword>
<dbReference type="InterPro" id="IPR036047">
    <property type="entry name" value="F-box-like_dom_sf"/>
</dbReference>
<evidence type="ECO:0000313" key="1">
    <source>
        <dbReference type="EMBL" id="RPD56284.1"/>
    </source>
</evidence>
<dbReference type="SUPFAM" id="SSF81383">
    <property type="entry name" value="F-box domain"/>
    <property type="match status" value="1"/>
</dbReference>
<organism evidence="1 2">
    <name type="scientific">Lentinus tigrinus ALCF2SS1-6</name>
    <dbReference type="NCBI Taxonomy" id="1328759"/>
    <lineage>
        <taxon>Eukaryota</taxon>
        <taxon>Fungi</taxon>
        <taxon>Dikarya</taxon>
        <taxon>Basidiomycota</taxon>
        <taxon>Agaricomycotina</taxon>
        <taxon>Agaricomycetes</taxon>
        <taxon>Polyporales</taxon>
        <taxon>Polyporaceae</taxon>
        <taxon>Lentinus</taxon>
    </lineage>
</organism>